<dbReference type="Gene3D" id="3.40.50.2000">
    <property type="entry name" value="Glycogen Phosphorylase B"/>
    <property type="match status" value="1"/>
</dbReference>
<protein>
    <submittedName>
        <fullName evidence="1">UDP:flavonoid glycosyltransferase YjiC, YdhE family</fullName>
    </submittedName>
</protein>
<dbReference type="RefSeq" id="WP_072792410.1">
    <property type="nucleotide sequence ID" value="NZ_FQWM01000002.1"/>
</dbReference>
<accession>A0A1M5P1T3</accession>
<evidence type="ECO:0000313" key="2">
    <source>
        <dbReference type="Proteomes" id="UP000184211"/>
    </source>
</evidence>
<dbReference type="GO" id="GO:0016740">
    <property type="term" value="F:transferase activity"/>
    <property type="evidence" value="ECO:0007669"/>
    <property type="project" value="UniProtKB-KW"/>
</dbReference>
<dbReference type="EMBL" id="FQWM01000002">
    <property type="protein sequence ID" value="SHG95675.1"/>
    <property type="molecule type" value="Genomic_DNA"/>
</dbReference>
<evidence type="ECO:0000313" key="1">
    <source>
        <dbReference type="EMBL" id="SHG95675.1"/>
    </source>
</evidence>
<gene>
    <name evidence="1" type="ORF">SAMN04488044_1689</name>
</gene>
<keyword evidence="1" id="KW-0808">Transferase</keyword>
<dbReference type="Proteomes" id="UP000184211">
    <property type="component" value="Unassembled WGS sequence"/>
</dbReference>
<proteinExistence type="predicted"/>
<dbReference type="AlphaFoldDB" id="A0A1M5P1T3"/>
<name>A0A1M5P1T3_9RHOB</name>
<dbReference type="OrthoDB" id="8549922at2"/>
<organism evidence="1 2">
    <name type="scientific">Cognatishimia maritima</name>
    <dbReference type="NCBI Taxonomy" id="870908"/>
    <lineage>
        <taxon>Bacteria</taxon>
        <taxon>Pseudomonadati</taxon>
        <taxon>Pseudomonadota</taxon>
        <taxon>Alphaproteobacteria</taxon>
        <taxon>Rhodobacterales</taxon>
        <taxon>Paracoccaceae</taxon>
        <taxon>Cognatishimia</taxon>
    </lineage>
</organism>
<keyword evidence="2" id="KW-1185">Reference proteome</keyword>
<sequence>MFPEQVKRLGIIGPFGDPVSQLLEDYPEDADRSYLWVTDPASAAELVDAFVVLSQSHALTHLPEIIAMGLPCAVILRRAESMGQISQAEESISLLADSLDLSESETVDLFAITPEAASAIQTLTERPIKTLPPLHQITGEKPTVAIRRDDPVISFSVTNKNGERETRHAELNVYNWVRLRRLATLIAADPRDLDMEDIVTFSRGVAGVAAPAVRGGPPTMVVVVPNGIGLGHVTRMMSIGMELRKARGYRVIFWCFSRAAAIVQAAGFEVVLRQTFGHIDAHPPDWRWWERVEFAKLLRDVRPDIVSYDGGSFDRFLINAMRTPGCGKNAVLWVRRGMMSAGTPESVLNPEQFSDLVLEPGDLAVEVDKGPTRVGRAEYQGFCESLVVPSVTLRPYLNSYSRAEARKRLGLKRWGRYCLMSLGGAFGNWDELLWTVTENARKNGVTLVWAQSPLSPPPDSSKADTVIRQIYPLGPYLSAFDGVISATGYNSFHELLINYDKPVLLAPTNLDRIDDQIARASYAGDQGWCDVLHPTRPEDFPDIIARFMRMLKKRETVDTRPKEFLPQTEMVQELDALVKRYRN</sequence>
<dbReference type="STRING" id="870908.SAMN04488044_1689"/>
<dbReference type="Gene3D" id="3.40.50.11190">
    <property type="match status" value="1"/>
</dbReference>
<reference evidence="2" key="1">
    <citation type="submission" date="2016-11" db="EMBL/GenBank/DDBJ databases">
        <authorList>
            <person name="Varghese N."/>
            <person name="Submissions S."/>
        </authorList>
    </citation>
    <scope>NUCLEOTIDE SEQUENCE [LARGE SCALE GENOMIC DNA]</scope>
    <source>
        <strain evidence="2">DSM 28223</strain>
    </source>
</reference>
<dbReference type="SUPFAM" id="SSF53756">
    <property type="entry name" value="UDP-Glycosyltransferase/glycogen phosphorylase"/>
    <property type="match status" value="1"/>
</dbReference>